<dbReference type="InterPro" id="IPR008201">
    <property type="entry name" value="HepT-like"/>
</dbReference>
<dbReference type="GO" id="GO:0004540">
    <property type="term" value="F:RNA nuclease activity"/>
    <property type="evidence" value="ECO:0007669"/>
    <property type="project" value="InterPro"/>
</dbReference>
<dbReference type="RefSeq" id="WP_048184127.1">
    <property type="nucleotide sequence ID" value="NZ_JXOJ01000003.1"/>
</dbReference>
<proteinExistence type="inferred from homology"/>
<keyword evidence="1" id="KW-0597">Phosphoprotein</keyword>
<dbReference type="InterPro" id="IPR037038">
    <property type="entry name" value="HepT-like_sf"/>
</dbReference>
<comment type="similarity">
    <text evidence="6">Belongs to the HepT RNase toxin family.</text>
</comment>
<dbReference type="GO" id="GO:0016787">
    <property type="term" value="F:hydrolase activity"/>
    <property type="evidence" value="ECO:0007669"/>
    <property type="project" value="UniProtKB-KW"/>
</dbReference>
<dbReference type="Gene3D" id="1.20.120.580">
    <property type="entry name" value="bsu32300-like"/>
    <property type="match status" value="1"/>
</dbReference>
<comment type="caution">
    <text evidence="7">The sequence shown here is derived from an EMBL/GenBank/DDBJ whole genome shotgun (WGS) entry which is preliminary data.</text>
</comment>
<dbReference type="PANTHER" id="PTHR34139">
    <property type="entry name" value="UPF0331 PROTEIN MJ0127"/>
    <property type="match status" value="1"/>
</dbReference>
<keyword evidence="7" id="KW-0808">Transferase</keyword>
<keyword evidence="8" id="KW-1185">Reference proteome</keyword>
<dbReference type="EMBL" id="JXOJ01000003">
    <property type="protein sequence ID" value="KLK87979.1"/>
    <property type="molecule type" value="Genomic_DNA"/>
</dbReference>
<organism evidence="7 8">
    <name type="scientific">Methanoculleus sediminis</name>
    <dbReference type="NCBI Taxonomy" id="1550566"/>
    <lineage>
        <taxon>Archaea</taxon>
        <taxon>Methanobacteriati</taxon>
        <taxon>Methanobacteriota</taxon>
        <taxon>Stenosarchaea group</taxon>
        <taxon>Methanomicrobia</taxon>
        <taxon>Methanomicrobiales</taxon>
        <taxon>Methanomicrobiaceae</taxon>
        <taxon>Methanoculleus</taxon>
    </lineage>
</organism>
<name>A0A0H1QYT0_9EURY</name>
<evidence type="ECO:0000313" key="8">
    <source>
        <dbReference type="Proteomes" id="UP000035301"/>
    </source>
</evidence>
<accession>A0A0H1QYT0</accession>
<keyword evidence="4" id="KW-0547">Nucleotide-binding</keyword>
<evidence type="ECO:0000313" key="7">
    <source>
        <dbReference type="EMBL" id="KLK87979.1"/>
    </source>
</evidence>
<evidence type="ECO:0000256" key="2">
    <source>
        <dbReference type="ARBA" id="ARBA00022649"/>
    </source>
</evidence>
<dbReference type="PATRIC" id="fig|1550566.3.peg.1814"/>
<dbReference type="Pfam" id="PF01934">
    <property type="entry name" value="HepT-like"/>
    <property type="match status" value="1"/>
</dbReference>
<keyword evidence="2" id="KW-1277">Toxin-antitoxin system</keyword>
<dbReference type="GO" id="GO:0000166">
    <property type="term" value="F:nucleotide binding"/>
    <property type="evidence" value="ECO:0007669"/>
    <property type="project" value="UniProtKB-KW"/>
</dbReference>
<evidence type="ECO:0000256" key="6">
    <source>
        <dbReference type="ARBA" id="ARBA00024207"/>
    </source>
</evidence>
<keyword evidence="5" id="KW-0378">Hydrolase</keyword>
<dbReference type="PANTHER" id="PTHR34139:SF1">
    <property type="entry name" value="RNASE MJ1380-RELATED"/>
    <property type="match status" value="1"/>
</dbReference>
<evidence type="ECO:0000256" key="5">
    <source>
        <dbReference type="ARBA" id="ARBA00022801"/>
    </source>
</evidence>
<gene>
    <name evidence="7" type="ORF">SZ63_08305</name>
</gene>
<dbReference type="InterPro" id="IPR051813">
    <property type="entry name" value="HepT_RNase_toxin"/>
</dbReference>
<dbReference type="GO" id="GO:0110001">
    <property type="term" value="C:toxin-antitoxin complex"/>
    <property type="evidence" value="ECO:0007669"/>
    <property type="project" value="InterPro"/>
</dbReference>
<reference evidence="7 8" key="1">
    <citation type="journal article" date="2015" name="Int. J. Syst. Evol. Microbiol.">
        <title>Methanoculleus sediminis sp. nov., a methanogen from sediments near a submarine mud volcano.</title>
        <authorList>
            <person name="Chen S.C."/>
            <person name="Chen M.F."/>
            <person name="Lai M.C."/>
            <person name="Weng C.Y."/>
            <person name="Wu S.Y."/>
            <person name="Lin S."/>
            <person name="Yang T.F."/>
            <person name="Chen P.C."/>
        </authorList>
    </citation>
    <scope>NUCLEOTIDE SEQUENCE [LARGE SCALE GENOMIC DNA]</scope>
    <source>
        <strain evidence="7 8">S3Fa</strain>
    </source>
</reference>
<keyword evidence="3" id="KW-0540">Nuclease</keyword>
<dbReference type="AlphaFoldDB" id="A0A0H1QYT0"/>
<sequence length="117" mass="13045">MRDGIDRLLDILEAIEGIERYTVRGRDAFLQDELVQVWMVHHLQIIGEAASRLPSNLRNTSPGVPWKQVIGLRNILVHAYFRVDPEEVWAVVDHDIPAIRAEVVALLSLLGGTGDAG</sequence>
<dbReference type="OrthoDB" id="318716at2157"/>
<protein>
    <submittedName>
        <fullName evidence="7">Nucleotidyltransferase</fullName>
    </submittedName>
</protein>
<dbReference type="GO" id="GO:0016740">
    <property type="term" value="F:transferase activity"/>
    <property type="evidence" value="ECO:0007669"/>
    <property type="project" value="UniProtKB-KW"/>
</dbReference>
<dbReference type="Proteomes" id="UP000035301">
    <property type="component" value="Unassembled WGS sequence"/>
</dbReference>
<evidence type="ECO:0000256" key="1">
    <source>
        <dbReference type="ARBA" id="ARBA00022553"/>
    </source>
</evidence>
<dbReference type="STRING" id="1550566.SZ63_08305"/>
<evidence type="ECO:0000256" key="4">
    <source>
        <dbReference type="ARBA" id="ARBA00022741"/>
    </source>
</evidence>
<evidence type="ECO:0000256" key="3">
    <source>
        <dbReference type="ARBA" id="ARBA00022722"/>
    </source>
</evidence>